<reference evidence="1" key="1">
    <citation type="submission" date="2021-02" db="EMBL/GenBank/DDBJ databases">
        <authorList>
            <person name="Nowell W R."/>
        </authorList>
    </citation>
    <scope>NUCLEOTIDE SEQUENCE</scope>
</reference>
<proteinExistence type="predicted"/>
<sequence>MISDDICLGNIIVDGDSGNIVLAGFPYDEGVRRNNGRVGPKHGPDSFCQLWQRTGTVVNAEYDDLEEKAHQQFEICIQQLISNEEIPFVIGGGNDQSPKVLDPASGSCRIIQPNIVDTD</sequence>
<dbReference type="Proteomes" id="UP000663824">
    <property type="component" value="Unassembled WGS sequence"/>
</dbReference>
<dbReference type="InterPro" id="IPR023696">
    <property type="entry name" value="Ureohydrolase_dom_sf"/>
</dbReference>
<dbReference type="EMBL" id="CAJOBI010181798">
    <property type="protein sequence ID" value="CAF4929274.1"/>
    <property type="molecule type" value="Genomic_DNA"/>
</dbReference>
<dbReference type="Proteomes" id="UP000676336">
    <property type="component" value="Unassembled WGS sequence"/>
</dbReference>
<accession>A0A816YV44</accession>
<dbReference type="AlphaFoldDB" id="A0A816YV44"/>
<protein>
    <submittedName>
        <fullName evidence="1">Uncharacterized protein</fullName>
    </submittedName>
</protein>
<comment type="caution">
    <text evidence="1">The sequence shown here is derived from an EMBL/GenBank/DDBJ whole genome shotgun (WGS) entry which is preliminary data.</text>
</comment>
<dbReference type="EMBL" id="CAJOBJ010067662">
    <property type="protein sequence ID" value="CAF4446225.1"/>
    <property type="molecule type" value="Genomic_DNA"/>
</dbReference>
<name>A0A816YV44_9BILA</name>
<evidence type="ECO:0000313" key="2">
    <source>
        <dbReference type="EMBL" id="CAF4128137.1"/>
    </source>
</evidence>
<evidence type="ECO:0000313" key="5">
    <source>
        <dbReference type="Proteomes" id="UP000663824"/>
    </source>
</evidence>
<dbReference type="Proteomes" id="UP000681720">
    <property type="component" value="Unassembled WGS sequence"/>
</dbReference>
<dbReference type="Gene3D" id="3.40.800.10">
    <property type="entry name" value="Ureohydrolase domain"/>
    <property type="match status" value="1"/>
</dbReference>
<evidence type="ECO:0000313" key="4">
    <source>
        <dbReference type="EMBL" id="CAF4929274.1"/>
    </source>
</evidence>
<gene>
    <name evidence="2" type="ORF">BYL167_LOCUS20409</name>
    <name evidence="3" type="ORF">GIL414_LOCUS32210</name>
    <name evidence="1" type="ORF">MBJ925_LOCUS33318</name>
    <name evidence="4" type="ORF">SMN809_LOCUS53108</name>
</gene>
<evidence type="ECO:0000313" key="3">
    <source>
        <dbReference type="EMBL" id="CAF4446225.1"/>
    </source>
</evidence>
<organism evidence="1 5">
    <name type="scientific">Rotaria magnacalcarata</name>
    <dbReference type="NCBI Taxonomy" id="392030"/>
    <lineage>
        <taxon>Eukaryota</taxon>
        <taxon>Metazoa</taxon>
        <taxon>Spiralia</taxon>
        <taxon>Gnathifera</taxon>
        <taxon>Rotifera</taxon>
        <taxon>Eurotatoria</taxon>
        <taxon>Bdelloidea</taxon>
        <taxon>Philodinida</taxon>
        <taxon>Philodinidae</taxon>
        <taxon>Rotaria</taxon>
    </lineage>
</organism>
<dbReference type="SUPFAM" id="SSF52768">
    <property type="entry name" value="Arginase/deacetylase"/>
    <property type="match status" value="1"/>
</dbReference>
<dbReference type="EMBL" id="CAJOBH010008965">
    <property type="protein sequence ID" value="CAF4128137.1"/>
    <property type="molecule type" value="Genomic_DNA"/>
</dbReference>
<dbReference type="Proteomes" id="UP000681967">
    <property type="component" value="Unassembled WGS sequence"/>
</dbReference>
<evidence type="ECO:0000313" key="1">
    <source>
        <dbReference type="EMBL" id="CAF2163439.1"/>
    </source>
</evidence>
<dbReference type="EMBL" id="CAJNRE010018300">
    <property type="protein sequence ID" value="CAF2163439.1"/>
    <property type="molecule type" value="Genomic_DNA"/>
</dbReference>